<organism evidence="2 3">
    <name type="scientific">Candidatus Curtissbacteria bacterium RIFCSPHIGHO2_01_FULL_41_13</name>
    <dbReference type="NCBI Taxonomy" id="1797745"/>
    <lineage>
        <taxon>Bacteria</taxon>
        <taxon>Candidatus Curtissiibacteriota</taxon>
    </lineage>
</organism>
<name>A0A1F5G074_9BACT</name>
<protein>
    <submittedName>
        <fullName evidence="2">Uncharacterized protein</fullName>
    </submittedName>
</protein>
<proteinExistence type="predicted"/>
<evidence type="ECO:0000256" key="1">
    <source>
        <dbReference type="SAM" id="Phobius"/>
    </source>
</evidence>
<reference evidence="2 3" key="1">
    <citation type="journal article" date="2016" name="Nat. Commun.">
        <title>Thousands of microbial genomes shed light on interconnected biogeochemical processes in an aquifer system.</title>
        <authorList>
            <person name="Anantharaman K."/>
            <person name="Brown C.T."/>
            <person name="Hug L.A."/>
            <person name="Sharon I."/>
            <person name="Castelle C.J."/>
            <person name="Probst A.J."/>
            <person name="Thomas B.C."/>
            <person name="Singh A."/>
            <person name="Wilkins M.J."/>
            <person name="Karaoz U."/>
            <person name="Brodie E.L."/>
            <person name="Williams K.H."/>
            <person name="Hubbard S.S."/>
            <person name="Banfield J.F."/>
        </authorList>
    </citation>
    <scope>NUCLEOTIDE SEQUENCE [LARGE SCALE GENOMIC DNA]</scope>
</reference>
<sequence>MFLIPLTAFVALFLFHISAASFYIDAWGTLFRPRVVPFGLFFVNQTLAFASWEYLLFNLRPFLVFLIAALLGGLYVFKKFKKDEAVVLLLSFFLSHLLF</sequence>
<feature type="transmembrane region" description="Helical" evidence="1">
    <location>
        <begin position="59"/>
        <end position="77"/>
    </location>
</feature>
<gene>
    <name evidence="2" type="ORF">A2696_01300</name>
</gene>
<accession>A0A1F5G074</accession>
<keyword evidence="1" id="KW-0812">Transmembrane</keyword>
<keyword evidence="1" id="KW-1133">Transmembrane helix</keyword>
<keyword evidence="1" id="KW-0472">Membrane</keyword>
<dbReference type="AlphaFoldDB" id="A0A1F5G074"/>
<evidence type="ECO:0000313" key="3">
    <source>
        <dbReference type="Proteomes" id="UP000177069"/>
    </source>
</evidence>
<dbReference type="Proteomes" id="UP000177069">
    <property type="component" value="Unassembled WGS sequence"/>
</dbReference>
<comment type="caution">
    <text evidence="2">The sequence shown here is derived from an EMBL/GenBank/DDBJ whole genome shotgun (WGS) entry which is preliminary data.</text>
</comment>
<evidence type="ECO:0000313" key="2">
    <source>
        <dbReference type="EMBL" id="OGD85268.1"/>
    </source>
</evidence>
<dbReference type="EMBL" id="MFBA01000032">
    <property type="protein sequence ID" value="OGD85268.1"/>
    <property type="molecule type" value="Genomic_DNA"/>
</dbReference>